<feature type="domain" description="OmpR/PhoB-type" evidence="11">
    <location>
        <begin position="124"/>
        <end position="219"/>
    </location>
</feature>
<dbReference type="PANTHER" id="PTHR48111:SF35">
    <property type="entry name" value="TRANSCRIPTIONAL REGULATORY PROTEIN QSEB"/>
    <property type="match status" value="1"/>
</dbReference>
<dbReference type="InterPro" id="IPR036388">
    <property type="entry name" value="WH-like_DNA-bd_sf"/>
</dbReference>
<dbReference type="Gene3D" id="3.40.50.2300">
    <property type="match status" value="1"/>
</dbReference>
<evidence type="ECO:0000256" key="8">
    <source>
        <dbReference type="PROSITE-ProRule" id="PRU00169"/>
    </source>
</evidence>
<dbReference type="EMBL" id="CP165718">
    <property type="protein sequence ID" value="XDV10511.1"/>
    <property type="molecule type" value="Genomic_DNA"/>
</dbReference>
<keyword evidence="6 9" id="KW-0238">DNA-binding</keyword>
<dbReference type="PROSITE" id="PS51755">
    <property type="entry name" value="OMPR_PHOB"/>
    <property type="match status" value="1"/>
</dbReference>
<dbReference type="GO" id="GO:0005829">
    <property type="term" value="C:cytosol"/>
    <property type="evidence" value="ECO:0007669"/>
    <property type="project" value="TreeGrafter"/>
</dbReference>
<dbReference type="CDD" id="cd17624">
    <property type="entry name" value="REC_OmpR_PmrA-like"/>
    <property type="match status" value="1"/>
</dbReference>
<dbReference type="PANTHER" id="PTHR48111">
    <property type="entry name" value="REGULATOR OF RPOS"/>
    <property type="match status" value="1"/>
</dbReference>
<dbReference type="GO" id="GO:0006355">
    <property type="term" value="P:regulation of DNA-templated transcription"/>
    <property type="evidence" value="ECO:0007669"/>
    <property type="project" value="InterPro"/>
</dbReference>
<feature type="DNA-binding region" description="OmpR/PhoB-type" evidence="9">
    <location>
        <begin position="124"/>
        <end position="219"/>
    </location>
</feature>
<feature type="modified residue" description="4-aspartylphosphate" evidence="8">
    <location>
        <position position="51"/>
    </location>
</feature>
<comment type="subcellular location">
    <subcellularLocation>
        <location evidence="1">Cytoplasm</location>
    </subcellularLocation>
</comment>
<keyword evidence="7" id="KW-0804">Transcription</keyword>
<reference evidence="12" key="1">
    <citation type="submission" date="2024-07" db="EMBL/GenBank/DDBJ databases">
        <title>Whole genome sequence of bacterial strains from algal surface.</title>
        <authorList>
            <person name="Kumar P."/>
        </authorList>
    </citation>
    <scope>NUCLEOTIDE SEQUENCE</scope>
    <source>
        <strain evidence="12">PP-1MA</strain>
    </source>
</reference>
<keyword evidence="3 8" id="KW-0597">Phosphoprotein</keyword>
<dbReference type="PROSITE" id="PS50110">
    <property type="entry name" value="RESPONSE_REGULATORY"/>
    <property type="match status" value="1"/>
</dbReference>
<dbReference type="SMART" id="SM00448">
    <property type="entry name" value="REC"/>
    <property type="match status" value="1"/>
</dbReference>
<organism evidence="12">
    <name type="scientific">Pseudidiomarina sp. PP-1MA</name>
    <dbReference type="NCBI Taxonomy" id="3237706"/>
    <lineage>
        <taxon>Bacteria</taxon>
        <taxon>Pseudomonadati</taxon>
        <taxon>Pseudomonadota</taxon>
        <taxon>Gammaproteobacteria</taxon>
        <taxon>Alteromonadales</taxon>
        <taxon>Idiomarinaceae</taxon>
        <taxon>Pseudidiomarina</taxon>
    </lineage>
</organism>
<gene>
    <name evidence="12" type="ORF">AB8S08_04845</name>
</gene>
<keyword evidence="5" id="KW-0805">Transcription regulation</keyword>
<evidence type="ECO:0000256" key="5">
    <source>
        <dbReference type="ARBA" id="ARBA00023015"/>
    </source>
</evidence>
<dbReference type="RefSeq" id="WP_369743911.1">
    <property type="nucleotide sequence ID" value="NZ_CP165718.1"/>
</dbReference>
<keyword evidence="4" id="KW-0902">Two-component regulatory system</keyword>
<dbReference type="GO" id="GO:0000976">
    <property type="term" value="F:transcription cis-regulatory region binding"/>
    <property type="evidence" value="ECO:0007669"/>
    <property type="project" value="TreeGrafter"/>
</dbReference>
<dbReference type="Gene3D" id="1.10.10.10">
    <property type="entry name" value="Winged helix-like DNA-binding domain superfamily/Winged helix DNA-binding domain"/>
    <property type="match status" value="1"/>
</dbReference>
<dbReference type="Pfam" id="PF00072">
    <property type="entry name" value="Response_reg"/>
    <property type="match status" value="1"/>
</dbReference>
<evidence type="ECO:0000256" key="9">
    <source>
        <dbReference type="PROSITE-ProRule" id="PRU01091"/>
    </source>
</evidence>
<dbReference type="Pfam" id="PF00486">
    <property type="entry name" value="Trans_reg_C"/>
    <property type="match status" value="1"/>
</dbReference>
<dbReference type="GO" id="GO:0032993">
    <property type="term" value="C:protein-DNA complex"/>
    <property type="evidence" value="ECO:0007669"/>
    <property type="project" value="TreeGrafter"/>
</dbReference>
<dbReference type="InterPro" id="IPR001789">
    <property type="entry name" value="Sig_transdc_resp-reg_receiver"/>
</dbReference>
<evidence type="ECO:0000256" key="1">
    <source>
        <dbReference type="ARBA" id="ARBA00004496"/>
    </source>
</evidence>
<evidence type="ECO:0000256" key="6">
    <source>
        <dbReference type="ARBA" id="ARBA00023125"/>
    </source>
</evidence>
<dbReference type="InterPro" id="IPR011006">
    <property type="entry name" value="CheY-like_superfamily"/>
</dbReference>
<proteinExistence type="predicted"/>
<dbReference type="SUPFAM" id="SSF52172">
    <property type="entry name" value="CheY-like"/>
    <property type="match status" value="1"/>
</dbReference>
<evidence type="ECO:0000259" key="10">
    <source>
        <dbReference type="PROSITE" id="PS50110"/>
    </source>
</evidence>
<accession>A0AB39X9J9</accession>
<dbReference type="GO" id="GO:0000156">
    <property type="term" value="F:phosphorelay response regulator activity"/>
    <property type="evidence" value="ECO:0007669"/>
    <property type="project" value="TreeGrafter"/>
</dbReference>
<protein>
    <submittedName>
        <fullName evidence="12">Response regulator</fullName>
    </submittedName>
</protein>
<dbReference type="InterPro" id="IPR001867">
    <property type="entry name" value="OmpR/PhoB-type_DNA-bd"/>
</dbReference>
<dbReference type="SMART" id="SM00862">
    <property type="entry name" value="Trans_reg_C"/>
    <property type="match status" value="1"/>
</dbReference>
<keyword evidence="2" id="KW-0963">Cytoplasm</keyword>
<evidence type="ECO:0000259" key="11">
    <source>
        <dbReference type="PROSITE" id="PS51755"/>
    </source>
</evidence>
<evidence type="ECO:0000313" key="12">
    <source>
        <dbReference type="EMBL" id="XDV10511.1"/>
    </source>
</evidence>
<evidence type="ECO:0000256" key="3">
    <source>
        <dbReference type="ARBA" id="ARBA00022553"/>
    </source>
</evidence>
<feature type="domain" description="Response regulatory" evidence="10">
    <location>
        <begin position="2"/>
        <end position="116"/>
    </location>
</feature>
<dbReference type="CDD" id="cd00383">
    <property type="entry name" value="trans_reg_C"/>
    <property type="match status" value="1"/>
</dbReference>
<dbReference type="AlphaFoldDB" id="A0AB39X9J9"/>
<name>A0AB39X9J9_9GAMM</name>
<dbReference type="InterPro" id="IPR039420">
    <property type="entry name" value="WalR-like"/>
</dbReference>
<sequence length="225" mass="25132">MHILLVEDDAMLGQAVALGLNDRGFNVAWVQTGAAAISALQHHAYQAMILDLGLPDLEGSRVLINCRKRGLRLPILILTARDNSHEIVQQLDNGADDYLTKPFDLNELGARLRALIRRQQGHTSATLSLGELQLNTETRVVQLQQQPISLSRREFELLKALILQPGRVHSRDQLEASLFDQDTDIESNALEVHVSNLRKKLGNKEWIETIRGIGYRLKQPGQGAQ</sequence>
<evidence type="ECO:0000256" key="2">
    <source>
        <dbReference type="ARBA" id="ARBA00022490"/>
    </source>
</evidence>
<dbReference type="Gene3D" id="6.10.250.690">
    <property type="match status" value="1"/>
</dbReference>
<evidence type="ECO:0000256" key="4">
    <source>
        <dbReference type="ARBA" id="ARBA00023012"/>
    </source>
</evidence>
<evidence type="ECO:0000256" key="7">
    <source>
        <dbReference type="ARBA" id="ARBA00023163"/>
    </source>
</evidence>